<proteinExistence type="predicted"/>
<dbReference type="AlphaFoldDB" id="A0AAV5MVN3"/>
<accession>A0AAV5MVN3</accession>
<sequence>MNCSAAAARHLASDGVDVYTALAGAVWSTLWSSPWWSK</sequence>
<evidence type="ECO:0000313" key="2">
    <source>
        <dbReference type="Proteomes" id="UP001054252"/>
    </source>
</evidence>
<reference evidence="1 2" key="1">
    <citation type="journal article" date="2021" name="Commun. Biol.">
        <title>The genome of Shorea leprosula (Dipterocarpaceae) highlights the ecological relevance of drought in aseasonal tropical rainforests.</title>
        <authorList>
            <person name="Ng K.K.S."/>
            <person name="Kobayashi M.J."/>
            <person name="Fawcett J.A."/>
            <person name="Hatakeyama M."/>
            <person name="Paape T."/>
            <person name="Ng C.H."/>
            <person name="Ang C.C."/>
            <person name="Tnah L.H."/>
            <person name="Lee C.T."/>
            <person name="Nishiyama T."/>
            <person name="Sese J."/>
            <person name="O'Brien M.J."/>
            <person name="Copetti D."/>
            <person name="Mohd Noor M.I."/>
            <person name="Ong R.C."/>
            <person name="Putra M."/>
            <person name="Sireger I.Z."/>
            <person name="Indrioko S."/>
            <person name="Kosugi Y."/>
            <person name="Izuno A."/>
            <person name="Isagi Y."/>
            <person name="Lee S.L."/>
            <person name="Shimizu K.K."/>
        </authorList>
    </citation>
    <scope>NUCLEOTIDE SEQUENCE [LARGE SCALE GENOMIC DNA]</scope>
    <source>
        <strain evidence="1">214</strain>
    </source>
</reference>
<keyword evidence="2" id="KW-1185">Reference proteome</keyword>
<protein>
    <submittedName>
        <fullName evidence="1">Uncharacterized protein</fullName>
    </submittedName>
</protein>
<gene>
    <name evidence="1" type="ORF">SLEP1_g59465</name>
</gene>
<comment type="caution">
    <text evidence="1">The sequence shown here is derived from an EMBL/GenBank/DDBJ whole genome shotgun (WGS) entry which is preliminary data.</text>
</comment>
<dbReference type="Proteomes" id="UP001054252">
    <property type="component" value="Unassembled WGS sequence"/>
</dbReference>
<name>A0AAV5MVN3_9ROSI</name>
<evidence type="ECO:0000313" key="1">
    <source>
        <dbReference type="EMBL" id="GKV52913.1"/>
    </source>
</evidence>
<organism evidence="1 2">
    <name type="scientific">Rubroshorea leprosula</name>
    <dbReference type="NCBI Taxonomy" id="152421"/>
    <lineage>
        <taxon>Eukaryota</taxon>
        <taxon>Viridiplantae</taxon>
        <taxon>Streptophyta</taxon>
        <taxon>Embryophyta</taxon>
        <taxon>Tracheophyta</taxon>
        <taxon>Spermatophyta</taxon>
        <taxon>Magnoliopsida</taxon>
        <taxon>eudicotyledons</taxon>
        <taxon>Gunneridae</taxon>
        <taxon>Pentapetalae</taxon>
        <taxon>rosids</taxon>
        <taxon>malvids</taxon>
        <taxon>Malvales</taxon>
        <taxon>Dipterocarpaceae</taxon>
        <taxon>Rubroshorea</taxon>
    </lineage>
</organism>
<dbReference type="EMBL" id="BPVZ01000925">
    <property type="protein sequence ID" value="GKV52913.1"/>
    <property type="molecule type" value="Genomic_DNA"/>
</dbReference>